<gene>
    <name evidence="1" type="ORF">JIN87_16600</name>
</gene>
<dbReference type="Gene3D" id="2.70.70.10">
    <property type="entry name" value="Glucose Permease (Domain IIA)"/>
    <property type="match status" value="1"/>
</dbReference>
<dbReference type="Proteomes" id="UP000617628">
    <property type="component" value="Unassembled WGS sequence"/>
</dbReference>
<keyword evidence="2" id="KW-1185">Reference proteome</keyword>
<evidence type="ECO:0000313" key="1">
    <source>
        <dbReference type="EMBL" id="MBK1878503.1"/>
    </source>
</evidence>
<dbReference type="SUPFAM" id="SSF49785">
    <property type="entry name" value="Galactose-binding domain-like"/>
    <property type="match status" value="1"/>
</dbReference>
<organism evidence="1 2">
    <name type="scientific">Pelagicoccus mobilis</name>
    <dbReference type="NCBI Taxonomy" id="415221"/>
    <lineage>
        <taxon>Bacteria</taxon>
        <taxon>Pseudomonadati</taxon>
        <taxon>Verrucomicrobiota</taxon>
        <taxon>Opitutia</taxon>
        <taxon>Puniceicoccales</taxon>
        <taxon>Pelagicoccaceae</taxon>
        <taxon>Pelagicoccus</taxon>
    </lineage>
</organism>
<evidence type="ECO:0000313" key="2">
    <source>
        <dbReference type="Proteomes" id="UP000617628"/>
    </source>
</evidence>
<reference evidence="1" key="1">
    <citation type="submission" date="2021-01" db="EMBL/GenBank/DDBJ databases">
        <title>Modified the classification status of verrucomicrobia.</title>
        <authorList>
            <person name="Feng X."/>
        </authorList>
    </citation>
    <scope>NUCLEOTIDE SEQUENCE</scope>
    <source>
        <strain evidence="1">KCTC 13126</strain>
    </source>
</reference>
<comment type="caution">
    <text evidence="1">The sequence shown here is derived from an EMBL/GenBank/DDBJ whole genome shotgun (WGS) entry which is preliminary data.</text>
</comment>
<sequence length="421" mass="48155">MNLAVGESFEFLGHEVELEAIDSDWAQIRVDDESERIPIARRVLPVRLNGVRIYVCDTKRMANYTVRGPYGSRNAVTKDALFCLSNANDPLLDPETFTFPVDRSDGFEWSMAESSHSFAFLSPWRQHEGTDISLMNGKANRVDALVAMEDSRLVWIREHSGEQACLCLESASMPGVYYIYQHMETSSIEIVEGQELVAGQRLGYIWGDDRWGHLHLSLVAWGETPTYENRYGNSVTLFPMLYELWNGDLEPRPKSWTWGAWPFARNRAVVENVKRLNAFDPLLGYGWNLGDWCPAKKVEPVESGDNFSSALLKKKLFEGTVSEAENPEDYYEFEIVVPDGRYAVSALLGDVAKPTWQRIEFESMDVGVFDMSANEFRRSRERIVSVQDGRLTIRIYLKNDRDYASLSELSFCFLDRRTKTP</sequence>
<accession>A0A934RY60</accession>
<dbReference type="Gene3D" id="2.60.120.430">
    <property type="entry name" value="Galactose-binding lectin"/>
    <property type="match status" value="1"/>
</dbReference>
<dbReference type="InterPro" id="IPR011055">
    <property type="entry name" value="Dup_hybrid_motif"/>
</dbReference>
<dbReference type="AlphaFoldDB" id="A0A934RY60"/>
<dbReference type="InterPro" id="IPR008979">
    <property type="entry name" value="Galactose-bd-like_sf"/>
</dbReference>
<proteinExistence type="predicted"/>
<name>A0A934RY60_9BACT</name>
<dbReference type="RefSeq" id="WP_200356715.1">
    <property type="nucleotide sequence ID" value="NZ_JAENIL010000031.1"/>
</dbReference>
<dbReference type="EMBL" id="JAENIL010000031">
    <property type="protein sequence ID" value="MBK1878503.1"/>
    <property type="molecule type" value="Genomic_DNA"/>
</dbReference>
<protein>
    <submittedName>
        <fullName evidence="1">Uncharacterized protein</fullName>
    </submittedName>
</protein>